<dbReference type="AlphaFoldDB" id="A0A8X6UWJ8"/>
<evidence type="ECO:0000313" key="2">
    <source>
        <dbReference type="Proteomes" id="UP000887013"/>
    </source>
</evidence>
<accession>A0A8X6UWJ8</accession>
<evidence type="ECO:0000313" key="1">
    <source>
        <dbReference type="EMBL" id="GFU54291.1"/>
    </source>
</evidence>
<protein>
    <submittedName>
        <fullName evidence="1">Uncharacterized protein</fullName>
    </submittedName>
</protein>
<keyword evidence="2" id="KW-1185">Reference proteome</keyword>
<reference evidence="1" key="1">
    <citation type="submission" date="2020-08" db="EMBL/GenBank/DDBJ databases">
        <title>Multicomponent nature underlies the extraordinary mechanical properties of spider dragline silk.</title>
        <authorList>
            <person name="Kono N."/>
            <person name="Nakamura H."/>
            <person name="Mori M."/>
            <person name="Yoshida Y."/>
            <person name="Ohtoshi R."/>
            <person name="Malay A.D."/>
            <person name="Moran D.A.P."/>
            <person name="Tomita M."/>
            <person name="Numata K."/>
            <person name="Arakawa K."/>
        </authorList>
    </citation>
    <scope>NUCLEOTIDE SEQUENCE</scope>
</reference>
<proteinExistence type="predicted"/>
<dbReference type="Proteomes" id="UP000887013">
    <property type="component" value="Unassembled WGS sequence"/>
</dbReference>
<sequence length="90" mass="10331">MTNGTCFPIRNQKTLLPLQRTTAISRHNRRKLRPTSCTTLSIETVSYRCRQGSHSARKIKTTPRIPPLLRFLISARGLAEDQTKMFSRAF</sequence>
<gene>
    <name evidence="1" type="ORF">NPIL_565201</name>
</gene>
<organism evidence="1 2">
    <name type="scientific">Nephila pilipes</name>
    <name type="common">Giant wood spider</name>
    <name type="synonym">Nephila maculata</name>
    <dbReference type="NCBI Taxonomy" id="299642"/>
    <lineage>
        <taxon>Eukaryota</taxon>
        <taxon>Metazoa</taxon>
        <taxon>Ecdysozoa</taxon>
        <taxon>Arthropoda</taxon>
        <taxon>Chelicerata</taxon>
        <taxon>Arachnida</taxon>
        <taxon>Araneae</taxon>
        <taxon>Araneomorphae</taxon>
        <taxon>Entelegynae</taxon>
        <taxon>Araneoidea</taxon>
        <taxon>Nephilidae</taxon>
        <taxon>Nephila</taxon>
    </lineage>
</organism>
<name>A0A8X6UWJ8_NEPPI</name>
<comment type="caution">
    <text evidence="1">The sequence shown here is derived from an EMBL/GenBank/DDBJ whole genome shotgun (WGS) entry which is preliminary data.</text>
</comment>
<dbReference type="EMBL" id="BMAW01039075">
    <property type="protein sequence ID" value="GFU54291.1"/>
    <property type="molecule type" value="Genomic_DNA"/>
</dbReference>